<dbReference type="PROSITE" id="PS50011">
    <property type="entry name" value="PROTEIN_KINASE_DOM"/>
    <property type="match status" value="1"/>
</dbReference>
<dbReference type="EMBL" id="MBTG01000026">
    <property type="protein sequence ID" value="OPH52180.1"/>
    <property type="molecule type" value="Genomic_DNA"/>
</dbReference>
<reference evidence="4" key="1">
    <citation type="submission" date="2016-07" db="EMBL/GenBank/DDBJ databases">
        <authorList>
            <person name="Florea S."/>
            <person name="Webb J.S."/>
            <person name="Jaromczyk J."/>
            <person name="Schardl C.L."/>
        </authorList>
    </citation>
    <scope>NUCLEOTIDE SEQUENCE [LARGE SCALE GENOMIC DNA]</scope>
    <source>
        <strain evidence="4">CY1</strain>
    </source>
</reference>
<protein>
    <recommendedName>
        <fullName evidence="2">Protein kinase domain-containing protein</fullName>
    </recommendedName>
</protein>
<dbReference type="Gene3D" id="1.10.510.10">
    <property type="entry name" value="Transferase(Phosphotransferase) domain 1"/>
    <property type="match status" value="1"/>
</dbReference>
<evidence type="ECO:0000256" key="1">
    <source>
        <dbReference type="SAM" id="Phobius"/>
    </source>
</evidence>
<gene>
    <name evidence="3" type="ORF">BC351_33140</name>
</gene>
<evidence type="ECO:0000313" key="4">
    <source>
        <dbReference type="Proteomes" id="UP000190626"/>
    </source>
</evidence>
<dbReference type="Proteomes" id="UP000190626">
    <property type="component" value="Unassembled WGS sequence"/>
</dbReference>
<keyword evidence="1" id="KW-0472">Membrane</keyword>
<dbReference type="AlphaFoldDB" id="A0A1V4HF50"/>
<organism evidence="3 4">
    <name type="scientific">Paenibacillus ferrarius</name>
    <dbReference type="NCBI Taxonomy" id="1469647"/>
    <lineage>
        <taxon>Bacteria</taxon>
        <taxon>Bacillati</taxon>
        <taxon>Bacillota</taxon>
        <taxon>Bacilli</taxon>
        <taxon>Bacillales</taxon>
        <taxon>Paenibacillaceae</taxon>
        <taxon>Paenibacillus</taxon>
    </lineage>
</organism>
<dbReference type="STRING" id="1469647.BC351_33140"/>
<dbReference type="GO" id="GO:0004672">
    <property type="term" value="F:protein kinase activity"/>
    <property type="evidence" value="ECO:0007669"/>
    <property type="project" value="InterPro"/>
</dbReference>
<dbReference type="GO" id="GO:0005524">
    <property type="term" value="F:ATP binding"/>
    <property type="evidence" value="ECO:0007669"/>
    <property type="project" value="InterPro"/>
</dbReference>
<proteinExistence type="predicted"/>
<dbReference type="SMART" id="SM00220">
    <property type="entry name" value="S_TKc"/>
    <property type="match status" value="1"/>
</dbReference>
<sequence>MQNRIIAVNSFGKNVPFGKELGRGGEGSVFEISSASKIVAKVYHQALQPKKQEKILTMVRLQQDRLLKFSTWPVDVLRNPNNEIIGFIMPKLTGKEIHKLYGPKTRLIEFPYSTYPFLVHTAANLARAFAAVHESGHVIGDVNHGNFYVSDQGTVMLVDCDSFQIKTTQDIFRCEVGIPMYQPPELQNVSSYRDVERNSNHDNFGLAVFIFMLLFMGRHPFAGVYSGPEDMPIEKAIGQYRFAYGSHAVAKQMKPPPGAPSLTSAPSAVVQLFERAFAPEGVKGNRPSAEEWIKVLGEFSENLQKCRTKEQHHYSKHLSSCPWCDIENKIGIVLFLSQVRSSTSGSVGQQNTFEIKMIWARIAAVSAPASAFTLPDFSSAVVAPSQTALKAAKKRKRMKGFTLLSIIAVDGTLLSLIPQASVWIIIVSIIIAMVVFQSKKPVSAFKESYEKVKKERDSLISRWAMETGAEAFYKMYHSLENIKSEYQNLDSYRNSRLKELQSKQRDIQLQRYLQSIRIANARIDGIGSSRTATLQSFGIETAGDISKAAIRQVPGFGPSFTKRLLDWRDTVARQFVFNPKQAVSTADIATIDRDISIKKQKFEQQLLVGASQLQQLSDQINSKRTRMLQEANLVAKNFAQAEADYKTL</sequence>
<dbReference type="RefSeq" id="WP_079416393.1">
    <property type="nucleotide sequence ID" value="NZ_MBTG01000026.1"/>
</dbReference>
<dbReference type="OrthoDB" id="9805504at2"/>
<feature type="domain" description="Protein kinase" evidence="2">
    <location>
        <begin position="15"/>
        <end position="300"/>
    </location>
</feature>
<keyword evidence="1" id="KW-0812">Transmembrane</keyword>
<dbReference type="InterPro" id="IPR000719">
    <property type="entry name" value="Prot_kinase_dom"/>
</dbReference>
<dbReference type="InterPro" id="IPR011009">
    <property type="entry name" value="Kinase-like_dom_sf"/>
</dbReference>
<name>A0A1V4HF50_9BACL</name>
<accession>A0A1V4HF50</accession>
<evidence type="ECO:0000259" key="2">
    <source>
        <dbReference type="PROSITE" id="PS50011"/>
    </source>
</evidence>
<keyword evidence="1" id="KW-1133">Transmembrane helix</keyword>
<evidence type="ECO:0000313" key="3">
    <source>
        <dbReference type="EMBL" id="OPH52180.1"/>
    </source>
</evidence>
<dbReference type="SUPFAM" id="SSF56112">
    <property type="entry name" value="Protein kinase-like (PK-like)"/>
    <property type="match status" value="1"/>
</dbReference>
<feature type="transmembrane region" description="Helical" evidence="1">
    <location>
        <begin position="403"/>
        <end position="436"/>
    </location>
</feature>
<keyword evidence="4" id="KW-1185">Reference proteome</keyword>
<comment type="caution">
    <text evidence="3">The sequence shown here is derived from an EMBL/GenBank/DDBJ whole genome shotgun (WGS) entry which is preliminary data.</text>
</comment>